<evidence type="ECO:0000256" key="2">
    <source>
        <dbReference type="SAM" id="MobiDB-lite"/>
    </source>
</evidence>
<accession>A0A255GU76</accession>
<dbReference type="OrthoDB" id="3734011at2"/>
<proteinExistence type="predicted"/>
<dbReference type="SUPFAM" id="SSF63817">
    <property type="entry name" value="Sortase"/>
    <property type="match status" value="1"/>
</dbReference>
<dbReference type="AlphaFoldDB" id="A0A255GU76"/>
<organism evidence="4 5">
    <name type="scientific">Enemella evansiae</name>
    <dbReference type="NCBI Taxonomy" id="2016499"/>
    <lineage>
        <taxon>Bacteria</taxon>
        <taxon>Bacillati</taxon>
        <taxon>Actinomycetota</taxon>
        <taxon>Actinomycetes</taxon>
        <taxon>Propionibacteriales</taxon>
        <taxon>Propionibacteriaceae</taxon>
        <taxon>Enemella</taxon>
    </lineage>
</organism>
<evidence type="ECO:0000313" key="4">
    <source>
        <dbReference type="EMBL" id="OYO16714.1"/>
    </source>
</evidence>
<dbReference type="GO" id="GO:0016787">
    <property type="term" value="F:hydrolase activity"/>
    <property type="evidence" value="ECO:0007669"/>
    <property type="project" value="UniProtKB-KW"/>
</dbReference>
<evidence type="ECO:0000313" key="5">
    <source>
        <dbReference type="Proteomes" id="UP000215896"/>
    </source>
</evidence>
<keyword evidence="5" id="KW-1185">Reference proteome</keyword>
<keyword evidence="3" id="KW-0732">Signal</keyword>
<evidence type="ECO:0008006" key="6">
    <source>
        <dbReference type="Google" id="ProtNLM"/>
    </source>
</evidence>
<dbReference type="InterPro" id="IPR042001">
    <property type="entry name" value="Sortase_F"/>
</dbReference>
<feature type="compositionally biased region" description="Pro residues" evidence="2">
    <location>
        <begin position="74"/>
        <end position="106"/>
    </location>
</feature>
<name>A0A255GU76_9ACTN</name>
<protein>
    <recommendedName>
        <fullName evidence="6">Class F sortase</fullName>
    </recommendedName>
</protein>
<evidence type="ECO:0000256" key="3">
    <source>
        <dbReference type="SAM" id="SignalP"/>
    </source>
</evidence>
<feature type="compositionally biased region" description="Low complexity" evidence="2">
    <location>
        <begin position="37"/>
        <end position="52"/>
    </location>
</feature>
<feature type="signal peptide" evidence="3">
    <location>
        <begin position="1"/>
        <end position="22"/>
    </location>
</feature>
<dbReference type="Gene3D" id="2.40.260.10">
    <property type="entry name" value="Sortase"/>
    <property type="match status" value="1"/>
</dbReference>
<dbReference type="InterPro" id="IPR005754">
    <property type="entry name" value="Sortase"/>
</dbReference>
<feature type="compositionally biased region" description="Low complexity" evidence="2">
    <location>
        <begin position="107"/>
        <end position="127"/>
    </location>
</feature>
<gene>
    <name evidence="4" type="ORF">CGZ94_03510</name>
</gene>
<comment type="caution">
    <text evidence="4">The sequence shown here is derived from an EMBL/GenBank/DDBJ whole genome shotgun (WGS) entry which is preliminary data.</text>
</comment>
<dbReference type="EMBL" id="NMVO01000002">
    <property type="protein sequence ID" value="OYO16714.1"/>
    <property type="molecule type" value="Genomic_DNA"/>
</dbReference>
<sequence length="286" mass="29353">MANKVRIAAGIGLSLLMVPPLAWVTFAPADSTDQTSPPAAAATPAPVPTAEPELAEVPDDSPGTEAGLGGVPDAAPPPPPPPPPPAAAPPPPPPPSSAPAPEPAPTKKPANNAPPAGSNGAGQAAAAQRCSSTAVKPTRFQVPRMNVDAPLLTVGKDSKGNPGAPPLSQMFSTAWYRGSPPPGSSRGNVIINVHSFASGSALGNNLYLSGGLKAGDTIRIIGEGGQVACYRFREKIKFPVASYDPRSGIYHNATGRPQLAIMTCWDRNPRTGEYDSRVIFYADRVL</sequence>
<dbReference type="InterPro" id="IPR023365">
    <property type="entry name" value="Sortase_dom-sf"/>
</dbReference>
<dbReference type="SUPFAM" id="SSF101447">
    <property type="entry name" value="Formin homology 2 domain (FH2 domain)"/>
    <property type="match status" value="1"/>
</dbReference>
<dbReference type="Proteomes" id="UP000215896">
    <property type="component" value="Unassembled WGS sequence"/>
</dbReference>
<keyword evidence="1" id="KW-0378">Hydrolase</keyword>
<dbReference type="Pfam" id="PF04203">
    <property type="entry name" value="Sortase"/>
    <property type="match status" value="1"/>
</dbReference>
<dbReference type="CDD" id="cd05829">
    <property type="entry name" value="Sortase_F"/>
    <property type="match status" value="1"/>
</dbReference>
<dbReference type="RefSeq" id="WP_094404755.1">
    <property type="nucleotide sequence ID" value="NZ_NMVO01000002.1"/>
</dbReference>
<feature type="chain" id="PRO_5038905792" description="Class F sortase" evidence="3">
    <location>
        <begin position="23"/>
        <end position="286"/>
    </location>
</feature>
<evidence type="ECO:0000256" key="1">
    <source>
        <dbReference type="ARBA" id="ARBA00022801"/>
    </source>
</evidence>
<feature type="region of interest" description="Disordered" evidence="2">
    <location>
        <begin position="29"/>
        <end position="142"/>
    </location>
</feature>
<reference evidence="4 5" key="1">
    <citation type="submission" date="2017-07" db="EMBL/GenBank/DDBJ databases">
        <title>Draft whole genome sequences of clinical Proprionibacteriaceae strains.</title>
        <authorList>
            <person name="Bernier A.-M."/>
            <person name="Bernard K."/>
            <person name="Domingo M.-C."/>
        </authorList>
    </citation>
    <scope>NUCLEOTIDE SEQUENCE [LARGE SCALE GENOMIC DNA]</scope>
    <source>
        <strain evidence="4 5">NML 030167</strain>
    </source>
</reference>